<dbReference type="PANTHER" id="PTHR23003:SF3">
    <property type="entry name" value="FI21236P1-RELATED"/>
    <property type="match status" value="1"/>
</dbReference>
<keyword evidence="1 2" id="KW-0694">RNA-binding</keyword>
<evidence type="ECO:0000259" key="3">
    <source>
        <dbReference type="PROSITE" id="PS50102"/>
    </source>
</evidence>
<gene>
    <name evidence="4" type="ORF">NDN08_005714</name>
</gene>
<feature type="domain" description="RRM" evidence="3">
    <location>
        <begin position="44"/>
        <end position="121"/>
    </location>
</feature>
<evidence type="ECO:0000256" key="1">
    <source>
        <dbReference type="ARBA" id="ARBA00022884"/>
    </source>
</evidence>
<comment type="caution">
    <text evidence="4">The sequence shown here is derived from an EMBL/GenBank/DDBJ whole genome shotgun (WGS) entry which is preliminary data.</text>
</comment>
<dbReference type="CDD" id="cd00590">
    <property type="entry name" value="RRM_SF"/>
    <property type="match status" value="1"/>
</dbReference>
<dbReference type="GO" id="GO:1990904">
    <property type="term" value="C:ribonucleoprotein complex"/>
    <property type="evidence" value="ECO:0007669"/>
    <property type="project" value="TreeGrafter"/>
</dbReference>
<sequence>MLRVVKQVSLKRLNTTSDGFTAVGRCAVRWLSEGFQFHGNKPERRVFVTGIPQASNESDLHNHMQAVGGLKSVHIFRDRLGNSSGRAIVEYSDKVFAQKAIATLGYQNFMGARLFMRQDRDNLEEMRAIGPTADPKTVRLTNVPPHVEWQDLKDVGRSIAPLACAVVIGERNAHLGIEAVIKFRSVEGAKLAAARLDNAKLSGVKVRCMLATEFDEAKLIREDQRDRTLTLPEDELV</sequence>
<dbReference type="PANTHER" id="PTHR23003">
    <property type="entry name" value="RNA RECOGNITION MOTIF RRM DOMAIN CONTAINING PROTEIN"/>
    <property type="match status" value="1"/>
</dbReference>
<protein>
    <recommendedName>
        <fullName evidence="3">RRM domain-containing protein</fullName>
    </recommendedName>
</protein>
<dbReference type="AlphaFoldDB" id="A0AAV8V2D8"/>
<evidence type="ECO:0000313" key="4">
    <source>
        <dbReference type="EMBL" id="KAJ8909015.1"/>
    </source>
</evidence>
<organism evidence="4 5">
    <name type="scientific">Rhodosorus marinus</name>
    <dbReference type="NCBI Taxonomy" id="101924"/>
    <lineage>
        <taxon>Eukaryota</taxon>
        <taxon>Rhodophyta</taxon>
        <taxon>Stylonematophyceae</taxon>
        <taxon>Stylonematales</taxon>
        <taxon>Stylonemataceae</taxon>
        <taxon>Rhodosorus</taxon>
    </lineage>
</organism>
<reference evidence="4 5" key="1">
    <citation type="journal article" date="2023" name="Nat. Commun.">
        <title>Origin of minicircular mitochondrial genomes in red algae.</title>
        <authorList>
            <person name="Lee Y."/>
            <person name="Cho C.H."/>
            <person name="Lee Y.M."/>
            <person name="Park S.I."/>
            <person name="Yang J.H."/>
            <person name="West J.A."/>
            <person name="Bhattacharya D."/>
            <person name="Yoon H.S."/>
        </authorList>
    </citation>
    <scope>NUCLEOTIDE SEQUENCE [LARGE SCALE GENOMIC DNA]</scope>
    <source>
        <strain evidence="4 5">CCMP1338</strain>
        <tissue evidence="4">Whole cell</tissue>
    </source>
</reference>
<dbReference type="GO" id="GO:0003729">
    <property type="term" value="F:mRNA binding"/>
    <property type="evidence" value="ECO:0007669"/>
    <property type="project" value="TreeGrafter"/>
</dbReference>
<dbReference type="Proteomes" id="UP001157974">
    <property type="component" value="Unassembled WGS sequence"/>
</dbReference>
<dbReference type="PROSITE" id="PS50102">
    <property type="entry name" value="RRM"/>
    <property type="match status" value="1"/>
</dbReference>
<dbReference type="GO" id="GO:0005634">
    <property type="term" value="C:nucleus"/>
    <property type="evidence" value="ECO:0007669"/>
    <property type="project" value="TreeGrafter"/>
</dbReference>
<keyword evidence="5" id="KW-1185">Reference proteome</keyword>
<dbReference type="Pfam" id="PF00076">
    <property type="entry name" value="RRM_1"/>
    <property type="match status" value="1"/>
</dbReference>
<dbReference type="InterPro" id="IPR000504">
    <property type="entry name" value="RRM_dom"/>
</dbReference>
<dbReference type="InterPro" id="IPR050374">
    <property type="entry name" value="RRT5_SRSF_SR"/>
</dbReference>
<accession>A0AAV8V2D8</accession>
<dbReference type="GO" id="GO:0005737">
    <property type="term" value="C:cytoplasm"/>
    <property type="evidence" value="ECO:0007669"/>
    <property type="project" value="TreeGrafter"/>
</dbReference>
<dbReference type="SMART" id="SM00360">
    <property type="entry name" value="RRM"/>
    <property type="match status" value="2"/>
</dbReference>
<evidence type="ECO:0000313" key="5">
    <source>
        <dbReference type="Proteomes" id="UP001157974"/>
    </source>
</evidence>
<dbReference type="Gene3D" id="3.30.70.330">
    <property type="match status" value="2"/>
</dbReference>
<dbReference type="InterPro" id="IPR012677">
    <property type="entry name" value="Nucleotide-bd_a/b_plait_sf"/>
</dbReference>
<dbReference type="InterPro" id="IPR035979">
    <property type="entry name" value="RBD_domain_sf"/>
</dbReference>
<dbReference type="EMBL" id="JAMWBK010000001">
    <property type="protein sequence ID" value="KAJ8909015.1"/>
    <property type="molecule type" value="Genomic_DNA"/>
</dbReference>
<evidence type="ECO:0000256" key="2">
    <source>
        <dbReference type="PROSITE-ProRule" id="PRU00176"/>
    </source>
</evidence>
<dbReference type="SUPFAM" id="SSF54928">
    <property type="entry name" value="RNA-binding domain, RBD"/>
    <property type="match status" value="1"/>
</dbReference>
<name>A0AAV8V2D8_9RHOD</name>
<proteinExistence type="predicted"/>